<keyword evidence="5" id="KW-1185">Reference proteome</keyword>
<evidence type="ECO:0000313" key="4">
    <source>
        <dbReference type="EMBL" id="MBP3955575.1"/>
    </source>
</evidence>
<dbReference type="Pfam" id="PF03190">
    <property type="entry name" value="Thioredox_DsbH"/>
    <property type="match status" value="1"/>
</dbReference>
<dbReference type="PANTHER" id="PTHR15337:SF11">
    <property type="entry name" value="THIOREDOXIN DOMAIN-CONTAINING PROTEIN"/>
    <property type="match status" value="1"/>
</dbReference>
<evidence type="ECO:0000256" key="2">
    <source>
        <dbReference type="SAM" id="SignalP"/>
    </source>
</evidence>
<protein>
    <submittedName>
        <fullName evidence="4">Thioredoxin family protein</fullName>
    </submittedName>
</protein>
<dbReference type="RefSeq" id="WP_210653647.1">
    <property type="nucleotide sequence ID" value="NZ_JAGKQQ010000001.1"/>
</dbReference>
<name>A0ABS5BPI0_9BACT</name>
<feature type="signal peptide" evidence="2">
    <location>
        <begin position="1"/>
        <end position="19"/>
    </location>
</feature>
<dbReference type="Proteomes" id="UP000676565">
    <property type="component" value="Unassembled WGS sequence"/>
</dbReference>
<dbReference type="EMBL" id="JAGKQQ010000001">
    <property type="protein sequence ID" value="MBP3955575.1"/>
    <property type="molecule type" value="Genomic_DNA"/>
</dbReference>
<sequence>MIRALLVSMLVLVPTTVRADEPKPKGPPATDVLAEAMTAAKKDGKAVFLAFGSPTCGWCKYLDKFTARPAVAKTLTPHVVFVKVDVVDNPGGEKLYEKYAPEPGGVPVWVFLSAEGKVLADSFAEEKGKKQNVGFPYEPTELAHYEKALRTALPKLTDAEVTDVMKELKDAGPKREKKDDKK</sequence>
<evidence type="ECO:0000259" key="3">
    <source>
        <dbReference type="Pfam" id="PF03190"/>
    </source>
</evidence>
<keyword evidence="1 2" id="KW-0732">Signal</keyword>
<dbReference type="InterPro" id="IPR036249">
    <property type="entry name" value="Thioredoxin-like_sf"/>
</dbReference>
<accession>A0ABS5BPI0</accession>
<dbReference type="InterPro" id="IPR051099">
    <property type="entry name" value="AGR/TXD"/>
</dbReference>
<dbReference type="InterPro" id="IPR004879">
    <property type="entry name" value="Ssp411-like_TRX"/>
</dbReference>
<feature type="domain" description="Spermatogenesis-associated protein 20-like TRX" evidence="3">
    <location>
        <begin position="34"/>
        <end position="136"/>
    </location>
</feature>
<reference evidence="4 5" key="1">
    <citation type="submission" date="2021-04" db="EMBL/GenBank/DDBJ databases">
        <authorList>
            <person name="Ivanova A."/>
        </authorList>
    </citation>
    <scope>NUCLEOTIDE SEQUENCE [LARGE SCALE GENOMIC DNA]</scope>
    <source>
        <strain evidence="4 5">G18</strain>
    </source>
</reference>
<evidence type="ECO:0000313" key="5">
    <source>
        <dbReference type="Proteomes" id="UP000676565"/>
    </source>
</evidence>
<dbReference type="PANTHER" id="PTHR15337">
    <property type="entry name" value="ANTERIOR GRADIENT PROTEIN-RELATED"/>
    <property type="match status" value="1"/>
</dbReference>
<feature type="chain" id="PRO_5045403115" evidence="2">
    <location>
        <begin position="20"/>
        <end position="182"/>
    </location>
</feature>
<comment type="caution">
    <text evidence="4">The sequence shown here is derived from an EMBL/GenBank/DDBJ whole genome shotgun (WGS) entry which is preliminary data.</text>
</comment>
<organism evidence="4 5">
    <name type="scientific">Gemmata palustris</name>
    <dbReference type="NCBI Taxonomy" id="2822762"/>
    <lineage>
        <taxon>Bacteria</taxon>
        <taxon>Pseudomonadati</taxon>
        <taxon>Planctomycetota</taxon>
        <taxon>Planctomycetia</taxon>
        <taxon>Gemmatales</taxon>
        <taxon>Gemmataceae</taxon>
        <taxon>Gemmata</taxon>
    </lineage>
</organism>
<gene>
    <name evidence="4" type="ORF">J8F10_09805</name>
</gene>
<dbReference type="Gene3D" id="3.40.30.10">
    <property type="entry name" value="Glutaredoxin"/>
    <property type="match status" value="1"/>
</dbReference>
<proteinExistence type="predicted"/>
<evidence type="ECO:0000256" key="1">
    <source>
        <dbReference type="ARBA" id="ARBA00022729"/>
    </source>
</evidence>
<dbReference type="SUPFAM" id="SSF52833">
    <property type="entry name" value="Thioredoxin-like"/>
    <property type="match status" value="1"/>
</dbReference>